<protein>
    <submittedName>
        <fullName evidence="2">Uncharacterized protein</fullName>
    </submittedName>
</protein>
<proteinExistence type="predicted"/>
<sequence>MAVIKAIKTTESGKAAGTCGLDNLAYAEERDENHNTNSGNPLVSGNECSSNSWSVQTSDNGINLGRRNSHDPDDGTGAEAEESDSFSGASTLPLTAPLRRHQQYLQLVNEPSPTSPPISPTSPLNFPSIGEMASERSALSLRASSGDVPQSPVSLLTEVQVSVPSTPLTGNLSHTSPVPDSPTSVTFTFPMIPGIMSPEHYLKPSSNKVFADTSFQSQLCETNGEVGEDESCSNQILSDKSYVNMSAGADLKKIAEVAQKDLEKLNGVSLRHKMDCDMMDDLDNNRLSGLSVLSAVSGMTSASTIDLEHASSQSLC</sequence>
<comment type="caution">
    <text evidence="2">The sequence shown here is derived from an EMBL/GenBank/DDBJ whole genome shotgun (WGS) entry which is preliminary data.</text>
</comment>
<keyword evidence="3" id="KW-1185">Reference proteome</keyword>
<evidence type="ECO:0000256" key="1">
    <source>
        <dbReference type="SAM" id="MobiDB-lite"/>
    </source>
</evidence>
<feature type="region of interest" description="Disordered" evidence="1">
    <location>
        <begin position="31"/>
        <end position="92"/>
    </location>
</feature>
<dbReference type="EMBL" id="JAXCGZ010022647">
    <property type="protein sequence ID" value="KAK7028899.1"/>
    <property type="molecule type" value="Genomic_DNA"/>
</dbReference>
<accession>A0AAN8WNS0</accession>
<dbReference type="Proteomes" id="UP001381693">
    <property type="component" value="Unassembled WGS sequence"/>
</dbReference>
<feature type="compositionally biased region" description="Acidic residues" evidence="1">
    <location>
        <begin position="74"/>
        <end position="84"/>
    </location>
</feature>
<gene>
    <name evidence="2" type="ORF">SK128_007910</name>
</gene>
<name>A0AAN8WNS0_HALRR</name>
<feature type="compositionally biased region" description="Polar residues" evidence="1">
    <location>
        <begin position="35"/>
        <end position="61"/>
    </location>
</feature>
<organism evidence="2 3">
    <name type="scientific">Halocaridina rubra</name>
    <name type="common">Hawaiian red shrimp</name>
    <dbReference type="NCBI Taxonomy" id="373956"/>
    <lineage>
        <taxon>Eukaryota</taxon>
        <taxon>Metazoa</taxon>
        <taxon>Ecdysozoa</taxon>
        <taxon>Arthropoda</taxon>
        <taxon>Crustacea</taxon>
        <taxon>Multicrustacea</taxon>
        <taxon>Malacostraca</taxon>
        <taxon>Eumalacostraca</taxon>
        <taxon>Eucarida</taxon>
        <taxon>Decapoda</taxon>
        <taxon>Pleocyemata</taxon>
        <taxon>Caridea</taxon>
        <taxon>Atyoidea</taxon>
        <taxon>Atyidae</taxon>
        <taxon>Halocaridina</taxon>
    </lineage>
</organism>
<dbReference type="AlphaFoldDB" id="A0AAN8WNS0"/>
<evidence type="ECO:0000313" key="3">
    <source>
        <dbReference type="Proteomes" id="UP001381693"/>
    </source>
</evidence>
<reference evidence="2 3" key="1">
    <citation type="submission" date="2023-11" db="EMBL/GenBank/DDBJ databases">
        <title>Halocaridina rubra genome assembly.</title>
        <authorList>
            <person name="Smith C."/>
        </authorList>
    </citation>
    <scope>NUCLEOTIDE SEQUENCE [LARGE SCALE GENOMIC DNA]</scope>
    <source>
        <strain evidence="2">EP-1</strain>
        <tissue evidence="2">Whole</tissue>
    </source>
</reference>
<evidence type="ECO:0000313" key="2">
    <source>
        <dbReference type="EMBL" id="KAK7028899.1"/>
    </source>
</evidence>